<accession>A0ABD6DYI2</accession>
<dbReference type="InterPro" id="IPR002293">
    <property type="entry name" value="AA/rel_permease1"/>
</dbReference>
<feature type="transmembrane region" description="Helical" evidence="6">
    <location>
        <begin position="200"/>
        <end position="218"/>
    </location>
</feature>
<dbReference type="SUPFAM" id="SSF52402">
    <property type="entry name" value="Adenine nucleotide alpha hydrolases-like"/>
    <property type="match status" value="2"/>
</dbReference>
<dbReference type="GO" id="GO:0005886">
    <property type="term" value="C:plasma membrane"/>
    <property type="evidence" value="ECO:0007669"/>
    <property type="project" value="UniProtKB-SubCell"/>
</dbReference>
<feature type="transmembrane region" description="Helical" evidence="6">
    <location>
        <begin position="136"/>
        <end position="153"/>
    </location>
</feature>
<gene>
    <name evidence="8" type="ORF">ACFSAS_16945</name>
</gene>
<evidence type="ECO:0000256" key="4">
    <source>
        <dbReference type="ARBA" id="ARBA00022989"/>
    </source>
</evidence>
<evidence type="ECO:0000256" key="2">
    <source>
        <dbReference type="ARBA" id="ARBA00022475"/>
    </source>
</evidence>
<proteinExistence type="predicted"/>
<dbReference type="InterPro" id="IPR006016">
    <property type="entry name" value="UspA"/>
</dbReference>
<organism evidence="8 9">
    <name type="scientific">Halobellus litoreus</name>
    <dbReference type="NCBI Taxonomy" id="755310"/>
    <lineage>
        <taxon>Archaea</taxon>
        <taxon>Methanobacteriati</taxon>
        <taxon>Methanobacteriota</taxon>
        <taxon>Stenosarchaea group</taxon>
        <taxon>Halobacteria</taxon>
        <taxon>Halobacteriales</taxon>
        <taxon>Haloferacaceae</taxon>
        <taxon>Halobellus</taxon>
    </lineage>
</organism>
<feature type="transmembrane region" description="Helical" evidence="6">
    <location>
        <begin position="12"/>
        <end position="31"/>
    </location>
</feature>
<feature type="transmembrane region" description="Helical" evidence="6">
    <location>
        <begin position="366"/>
        <end position="386"/>
    </location>
</feature>
<feature type="transmembrane region" description="Helical" evidence="6">
    <location>
        <begin position="82"/>
        <end position="106"/>
    </location>
</feature>
<feature type="transmembrane region" description="Helical" evidence="6">
    <location>
        <begin position="398"/>
        <end position="417"/>
    </location>
</feature>
<evidence type="ECO:0000313" key="9">
    <source>
        <dbReference type="Proteomes" id="UP001597092"/>
    </source>
</evidence>
<feature type="transmembrane region" description="Helical" evidence="6">
    <location>
        <begin position="285"/>
        <end position="309"/>
    </location>
</feature>
<evidence type="ECO:0000259" key="7">
    <source>
        <dbReference type="Pfam" id="PF00582"/>
    </source>
</evidence>
<evidence type="ECO:0000256" key="1">
    <source>
        <dbReference type="ARBA" id="ARBA00004651"/>
    </source>
</evidence>
<keyword evidence="5 6" id="KW-0472">Membrane</keyword>
<dbReference type="RefSeq" id="WP_256305591.1">
    <property type="nucleotide sequence ID" value="NZ_JANHAW010000001.1"/>
</dbReference>
<feature type="transmembrane region" description="Helical" evidence="6">
    <location>
        <begin position="341"/>
        <end position="360"/>
    </location>
</feature>
<keyword evidence="3 6" id="KW-0812">Transmembrane</keyword>
<feature type="domain" description="UspA" evidence="7">
    <location>
        <begin position="480"/>
        <end position="613"/>
    </location>
</feature>
<dbReference type="Proteomes" id="UP001597092">
    <property type="component" value="Unassembled WGS sequence"/>
</dbReference>
<comment type="caution">
    <text evidence="8">The sequence shown here is derived from an EMBL/GenBank/DDBJ whole genome shotgun (WGS) entry which is preliminary data.</text>
</comment>
<dbReference type="EMBL" id="JBHUDP010000010">
    <property type="protein sequence ID" value="MFD1687286.1"/>
    <property type="molecule type" value="Genomic_DNA"/>
</dbReference>
<dbReference type="Pfam" id="PF13520">
    <property type="entry name" value="AA_permease_2"/>
    <property type="match status" value="1"/>
</dbReference>
<name>A0ABD6DYI2_9EURY</name>
<dbReference type="PANTHER" id="PTHR42770:SF11">
    <property type="entry name" value="INNER MEMBRANE TRANSPORT PROTEIN YBAT"/>
    <property type="match status" value="1"/>
</dbReference>
<evidence type="ECO:0000256" key="6">
    <source>
        <dbReference type="SAM" id="Phobius"/>
    </source>
</evidence>
<evidence type="ECO:0000256" key="5">
    <source>
        <dbReference type="ARBA" id="ARBA00023136"/>
    </source>
</evidence>
<evidence type="ECO:0000313" key="8">
    <source>
        <dbReference type="EMBL" id="MFD1687286.1"/>
    </source>
</evidence>
<keyword evidence="4 6" id="KW-1133">Transmembrane helix</keyword>
<protein>
    <submittedName>
        <fullName evidence="8">Amino acid permease</fullName>
    </submittedName>
</protein>
<feature type="domain" description="UspA" evidence="7">
    <location>
        <begin position="670"/>
        <end position="733"/>
    </location>
</feature>
<dbReference type="Gene3D" id="1.20.1740.10">
    <property type="entry name" value="Amino acid/polyamine transporter I"/>
    <property type="match status" value="1"/>
</dbReference>
<feature type="transmembrane region" description="Helical" evidence="6">
    <location>
        <begin position="162"/>
        <end position="180"/>
    </location>
</feature>
<keyword evidence="9" id="KW-1185">Reference proteome</keyword>
<dbReference type="PANTHER" id="PTHR42770">
    <property type="entry name" value="AMINO ACID TRANSPORTER-RELATED"/>
    <property type="match status" value="1"/>
</dbReference>
<dbReference type="InterPro" id="IPR050367">
    <property type="entry name" value="APC_superfamily"/>
</dbReference>
<feature type="transmembrane region" description="Helical" evidence="6">
    <location>
        <begin position="43"/>
        <end position="62"/>
    </location>
</feature>
<dbReference type="Gene3D" id="3.40.50.12370">
    <property type="match status" value="1"/>
</dbReference>
<sequence length="751" mass="78977">MSGEEELAKDLGPLAALTIGVGTMIGAGIFVLPGDAILRSGSFASIAFVLGGIIAMFTALSASELGTAMPRSGGAYYYVNHALGPLLGSVAGWANWLGLAFASAFYMVGFGRYISRIFGISGTVGIGPIGLDMVTLAALVGGAFFVFVNYVGAKETGRLQNVIVLLLIAILAAFTLLGTFQADLSNLPAPSTVGETLGTTGFIFVSYLGFVQITSVAEEIKDPGKNLPRAVIGSVVLVTVIYALVLVVMSAAVPQGFIADLVTDIAPGETQPIAVVEVGRQVQGALMGGALLFGGLLATASSANASILASSRINFAMGRDRIVTPSLNEIHPRFGTPYRSIAITGGLILLFILVGDIALLSGAASGLHLIIYGLLNIALIAMRYIAPEDYQPDFTVPLFPLLPILGTVLSFALLAYVEPNARLLSFGISAAAVVWYLVYARSRTTKQGILGKYILHRSEQMPDAAVSAATSVQPDGGDYRVMVPLANPEHETDLITLASAVAKQRNGTLVAVHIEKVPDQTALESAREKLDLSASHDLLDQAREDAETFDVPIETHTVLSHQSFEGIFDAAKTYDADLTVMGWGPGSHGSPGRAESAIDELAASLPCDFLVLKDRGFDPSEILLPTAGGPDSELSAAIASALGGEYDAEVSLLHVSDDEAAGREFLEEWAAENGLPDANLIVESGDVEEAIERHAADASMLVIGATERGLLSRLARGTLVLDVLNEVECSVLLAEKKRKRSLWERLFGGRH</sequence>
<comment type="subcellular location">
    <subcellularLocation>
        <location evidence="1">Cell membrane</location>
        <topology evidence="1">Multi-pass membrane protein</topology>
    </subcellularLocation>
</comment>
<dbReference type="CDD" id="cd00293">
    <property type="entry name" value="USP-like"/>
    <property type="match status" value="2"/>
</dbReference>
<reference evidence="8 9" key="1">
    <citation type="journal article" date="2019" name="Int. J. Syst. Evol. Microbiol.">
        <title>The Global Catalogue of Microorganisms (GCM) 10K type strain sequencing project: providing services to taxonomists for standard genome sequencing and annotation.</title>
        <authorList>
            <consortium name="The Broad Institute Genomics Platform"/>
            <consortium name="The Broad Institute Genome Sequencing Center for Infectious Disease"/>
            <person name="Wu L."/>
            <person name="Ma J."/>
        </authorList>
    </citation>
    <scope>NUCLEOTIDE SEQUENCE [LARGE SCALE GENOMIC DNA]</scope>
    <source>
        <strain evidence="8 9">CGMCC 1.10387</strain>
    </source>
</reference>
<feature type="transmembrane region" description="Helical" evidence="6">
    <location>
        <begin position="423"/>
        <end position="440"/>
    </location>
</feature>
<keyword evidence="2" id="KW-1003">Cell membrane</keyword>
<feature type="transmembrane region" description="Helical" evidence="6">
    <location>
        <begin position="230"/>
        <end position="253"/>
    </location>
</feature>
<evidence type="ECO:0000256" key="3">
    <source>
        <dbReference type="ARBA" id="ARBA00022692"/>
    </source>
</evidence>
<dbReference type="AlphaFoldDB" id="A0ABD6DYI2"/>
<dbReference type="Pfam" id="PF00582">
    <property type="entry name" value="Usp"/>
    <property type="match status" value="2"/>
</dbReference>